<dbReference type="OrthoDB" id="2544694at2759"/>
<evidence type="ECO:0000313" key="7">
    <source>
        <dbReference type="EMBL" id="NXX26928.1"/>
    </source>
</evidence>
<dbReference type="PANTHER" id="PTHR24064">
    <property type="entry name" value="SOLUTE CARRIER FAMILY 22 MEMBER"/>
    <property type="match status" value="1"/>
</dbReference>
<dbReference type="GO" id="GO:0022857">
    <property type="term" value="F:transmembrane transporter activity"/>
    <property type="evidence" value="ECO:0007669"/>
    <property type="project" value="InterPro"/>
</dbReference>
<feature type="non-terminal residue" evidence="7">
    <location>
        <position position="523"/>
    </location>
</feature>
<organism evidence="7 8">
    <name type="scientific">Nicator chloris</name>
    <dbReference type="NCBI Taxonomy" id="237433"/>
    <lineage>
        <taxon>Eukaryota</taxon>
        <taxon>Metazoa</taxon>
        <taxon>Chordata</taxon>
        <taxon>Craniata</taxon>
        <taxon>Vertebrata</taxon>
        <taxon>Euteleostomi</taxon>
        <taxon>Archelosauria</taxon>
        <taxon>Archosauria</taxon>
        <taxon>Dinosauria</taxon>
        <taxon>Saurischia</taxon>
        <taxon>Theropoda</taxon>
        <taxon>Coelurosauria</taxon>
        <taxon>Aves</taxon>
        <taxon>Neognathae</taxon>
        <taxon>Neoaves</taxon>
        <taxon>Telluraves</taxon>
        <taxon>Australaves</taxon>
        <taxon>Passeriformes</taxon>
        <taxon>Sylvioidea</taxon>
        <taxon>Pycnonotidae</taxon>
        <taxon>Nicator</taxon>
    </lineage>
</organism>
<keyword evidence="2 5" id="KW-0812">Transmembrane</keyword>
<evidence type="ECO:0000256" key="4">
    <source>
        <dbReference type="ARBA" id="ARBA00023136"/>
    </source>
</evidence>
<dbReference type="Gene3D" id="1.20.1250.20">
    <property type="entry name" value="MFS general substrate transporter like domains"/>
    <property type="match status" value="1"/>
</dbReference>
<dbReference type="EMBL" id="WAAE01005375">
    <property type="protein sequence ID" value="NXX26928.1"/>
    <property type="molecule type" value="Genomic_DNA"/>
</dbReference>
<reference evidence="7" key="1">
    <citation type="submission" date="2020-02" db="EMBL/GenBank/DDBJ databases">
        <title>Bird 10,000 Genomes (B10K) Project - Family phase.</title>
        <authorList>
            <person name="Zhang G."/>
        </authorList>
    </citation>
    <scope>NUCLEOTIDE SEQUENCE</scope>
    <source>
        <strain evidence="7">B10K-DU-002-40</strain>
        <tissue evidence="7">Muscle</tissue>
    </source>
</reference>
<accession>A0A852HI07</accession>
<proteinExistence type="predicted"/>
<feature type="domain" description="Major facilitator superfamily (MFS) profile" evidence="6">
    <location>
        <begin position="90"/>
        <end position="510"/>
    </location>
</feature>
<feature type="transmembrane region" description="Helical" evidence="5">
    <location>
        <begin position="18"/>
        <end position="37"/>
    </location>
</feature>
<dbReference type="Pfam" id="PF00083">
    <property type="entry name" value="Sugar_tr"/>
    <property type="match status" value="1"/>
</dbReference>
<evidence type="ECO:0000256" key="2">
    <source>
        <dbReference type="ARBA" id="ARBA00022692"/>
    </source>
</evidence>
<feature type="transmembrane region" description="Helical" evidence="5">
    <location>
        <begin position="404"/>
        <end position="424"/>
    </location>
</feature>
<comment type="caution">
    <text evidence="7">The sequence shown here is derived from an EMBL/GenBank/DDBJ whole genome shotgun (WGS) entry which is preliminary data.</text>
</comment>
<keyword evidence="8" id="KW-1185">Reference proteome</keyword>
<dbReference type="FunFam" id="1.20.1250.20:FF:000023">
    <property type="entry name" value="Solute carrier family 22 member 6"/>
    <property type="match status" value="1"/>
</dbReference>
<keyword evidence="4 5" id="KW-0472">Membrane</keyword>
<feature type="non-terminal residue" evidence="7">
    <location>
        <position position="1"/>
    </location>
</feature>
<dbReference type="InterPro" id="IPR036259">
    <property type="entry name" value="MFS_trans_sf"/>
</dbReference>
<evidence type="ECO:0000256" key="5">
    <source>
        <dbReference type="SAM" id="Phobius"/>
    </source>
</evidence>
<dbReference type="InterPro" id="IPR005828">
    <property type="entry name" value="MFS_sugar_transport-like"/>
</dbReference>
<dbReference type="PROSITE" id="PS50850">
    <property type="entry name" value="MFS"/>
    <property type="match status" value="1"/>
</dbReference>
<evidence type="ECO:0000256" key="3">
    <source>
        <dbReference type="ARBA" id="ARBA00022989"/>
    </source>
</evidence>
<protein>
    <submittedName>
        <fullName evidence="7">S22A6 protein</fullName>
    </submittedName>
</protein>
<sequence length="523" mass="55905">MSFVELLARLGGMGRFQVTYVAALAIPLLMLASHNLLQNFTAGVPEHHCRPRPVANASHADVPLVVSLPWDGHRRPQRCRRYVEPQWHLLAANGSAGAVANGTASEAATEPCRDGWMYLEGIFTDTIVTEWDLVCDSKKLRQVAQSIYMAGILLGSGLFGVLSDKFGRRALLTWCYLQLGAAGVGTAAAPSLLIYCLCRFLTGLAMAGVSLNSASLCMEWIPTKARAVVGTINGYCYTLGQFVLAAAAFGLPRWRQLQLVVSLPFFVFFFYSWLYVESARWQVTSGRADLALRGLRKVARVNGRKEEGDKLSEEALRALVRREPPLPGGAVAALVRSPGMRTVSCGVSFVWFSTSFAYYGLAMDLQGFGFNVYLSQVVFGAVDIPAKLLSVLVISCLGRRPAQAGALALAGLCILANIFVPSGGSGRGEGGMGMGRDTGGGMEENGVEEDGMEENGTGMGLGGTMARVGGMVAPLVRMAADVTPVLPLVIYGAAPIVSAIATCFLPETRNAPLPETVKDVERR</sequence>
<dbReference type="Proteomes" id="UP000653383">
    <property type="component" value="Unassembled WGS sequence"/>
</dbReference>
<evidence type="ECO:0000259" key="6">
    <source>
        <dbReference type="PROSITE" id="PS50850"/>
    </source>
</evidence>
<feature type="transmembrane region" description="Helical" evidence="5">
    <location>
        <begin position="485"/>
        <end position="505"/>
    </location>
</feature>
<feature type="transmembrane region" description="Helical" evidence="5">
    <location>
        <begin position="234"/>
        <end position="251"/>
    </location>
</feature>
<feature type="transmembrane region" description="Helical" evidence="5">
    <location>
        <begin position="143"/>
        <end position="162"/>
    </location>
</feature>
<dbReference type="GO" id="GO:0016020">
    <property type="term" value="C:membrane"/>
    <property type="evidence" value="ECO:0007669"/>
    <property type="project" value="UniProtKB-SubCell"/>
</dbReference>
<feature type="transmembrane region" description="Helical" evidence="5">
    <location>
        <begin position="257"/>
        <end position="276"/>
    </location>
</feature>
<dbReference type="InterPro" id="IPR020846">
    <property type="entry name" value="MFS_dom"/>
</dbReference>
<evidence type="ECO:0000313" key="8">
    <source>
        <dbReference type="Proteomes" id="UP000653383"/>
    </source>
</evidence>
<gene>
    <name evidence="7" type="primary">Slc22a6</name>
    <name evidence="7" type="ORF">NICCHL_R14324</name>
</gene>
<feature type="transmembrane region" description="Helical" evidence="5">
    <location>
        <begin position="174"/>
        <end position="194"/>
    </location>
</feature>
<evidence type="ECO:0000256" key="1">
    <source>
        <dbReference type="ARBA" id="ARBA00004141"/>
    </source>
</evidence>
<feature type="transmembrane region" description="Helical" evidence="5">
    <location>
        <begin position="343"/>
        <end position="361"/>
    </location>
</feature>
<dbReference type="SUPFAM" id="SSF103473">
    <property type="entry name" value="MFS general substrate transporter"/>
    <property type="match status" value="1"/>
</dbReference>
<comment type="subcellular location">
    <subcellularLocation>
        <location evidence="1">Membrane</location>
        <topology evidence="1">Multi-pass membrane protein</topology>
    </subcellularLocation>
</comment>
<keyword evidence="3 5" id="KW-1133">Transmembrane helix</keyword>
<feature type="transmembrane region" description="Helical" evidence="5">
    <location>
        <begin position="373"/>
        <end position="397"/>
    </location>
</feature>
<name>A0A852HI07_9PASS</name>
<dbReference type="AlphaFoldDB" id="A0A852HI07"/>